<dbReference type="PANTHER" id="PTHR42954:SF2">
    <property type="entry name" value="FE(2+) TRANSPORT PROTEIN A"/>
    <property type="match status" value="1"/>
</dbReference>
<dbReference type="HOGENOM" id="CLU_150646_12_0_0"/>
<dbReference type="PaxDb" id="123214-PERMA_0466"/>
<dbReference type="OrthoDB" id="9811076at2"/>
<dbReference type="PANTHER" id="PTHR42954">
    <property type="entry name" value="FE(2+) TRANSPORT PROTEIN A"/>
    <property type="match status" value="1"/>
</dbReference>
<proteinExistence type="predicted"/>
<dbReference type="GO" id="GO:0046914">
    <property type="term" value="F:transition metal ion binding"/>
    <property type="evidence" value="ECO:0007669"/>
    <property type="project" value="InterPro"/>
</dbReference>
<feature type="domain" description="Ferrous iron transporter FeoA-like" evidence="2">
    <location>
        <begin position="1"/>
        <end position="73"/>
    </location>
</feature>
<evidence type="ECO:0000313" key="4">
    <source>
        <dbReference type="Proteomes" id="UP000001366"/>
    </source>
</evidence>
<organism evidence="3 4">
    <name type="scientific">Persephonella marina (strain DSM 14350 / EX-H1)</name>
    <dbReference type="NCBI Taxonomy" id="123214"/>
    <lineage>
        <taxon>Bacteria</taxon>
        <taxon>Pseudomonadati</taxon>
        <taxon>Aquificota</taxon>
        <taxon>Aquificia</taxon>
        <taxon>Aquificales</taxon>
        <taxon>Hydrogenothermaceae</taxon>
        <taxon>Persephonella</taxon>
    </lineage>
</organism>
<dbReference type="Pfam" id="PF04023">
    <property type="entry name" value="FeoA"/>
    <property type="match status" value="1"/>
</dbReference>
<evidence type="ECO:0000259" key="2">
    <source>
        <dbReference type="SMART" id="SM00899"/>
    </source>
</evidence>
<dbReference type="STRING" id="123214.PERMA_0466"/>
<dbReference type="RefSeq" id="WP_012676877.1">
    <property type="nucleotide sequence ID" value="NC_012440.1"/>
</dbReference>
<dbReference type="SUPFAM" id="SSF50037">
    <property type="entry name" value="C-terminal domain of transcriptional repressors"/>
    <property type="match status" value="1"/>
</dbReference>
<dbReference type="InterPro" id="IPR052713">
    <property type="entry name" value="FeoA"/>
</dbReference>
<dbReference type="Proteomes" id="UP000001366">
    <property type="component" value="Chromosome"/>
</dbReference>
<dbReference type="InterPro" id="IPR007167">
    <property type="entry name" value="Fe-transptr_FeoA-like"/>
</dbReference>
<dbReference type="InterPro" id="IPR038157">
    <property type="entry name" value="FeoA_core_dom"/>
</dbReference>
<dbReference type="eggNOG" id="COG1918">
    <property type="taxonomic scope" value="Bacteria"/>
</dbReference>
<dbReference type="InterPro" id="IPR008988">
    <property type="entry name" value="Transcriptional_repressor_C"/>
</dbReference>
<sequence>MRLSELPAGSFCKIKELRFDPALKRKLLEMGLIPGQTVEVIQVSPFGGPVKIKIKDYCLAVRKADADKIIVEECNGR</sequence>
<dbReference type="KEGG" id="pmx:PERMA_0466"/>
<reference evidence="3 4" key="1">
    <citation type="journal article" date="2009" name="J. Bacteriol.">
        <title>Complete and draft genome sequences of six members of the Aquificales.</title>
        <authorList>
            <person name="Reysenbach A.L."/>
            <person name="Hamamura N."/>
            <person name="Podar M."/>
            <person name="Griffiths E."/>
            <person name="Ferreira S."/>
            <person name="Hochstein R."/>
            <person name="Heidelberg J."/>
            <person name="Johnson J."/>
            <person name="Mead D."/>
            <person name="Pohorille A."/>
            <person name="Sarmiento M."/>
            <person name="Schweighofer K."/>
            <person name="Seshadri R."/>
            <person name="Voytek M.A."/>
        </authorList>
    </citation>
    <scope>NUCLEOTIDE SEQUENCE [LARGE SCALE GENOMIC DNA]</scope>
    <source>
        <strain evidence="4">DSM 14350 / EX-H1</strain>
    </source>
</reference>
<protein>
    <submittedName>
        <fullName evidence="3">Conserved domain protein</fullName>
    </submittedName>
</protein>
<evidence type="ECO:0000256" key="1">
    <source>
        <dbReference type="ARBA" id="ARBA00023004"/>
    </source>
</evidence>
<name>C0QU91_PERMH</name>
<dbReference type="EMBL" id="CP001230">
    <property type="protein sequence ID" value="ACO04640.1"/>
    <property type="molecule type" value="Genomic_DNA"/>
</dbReference>
<dbReference type="Gene3D" id="2.30.30.90">
    <property type="match status" value="1"/>
</dbReference>
<gene>
    <name evidence="3" type="ordered locus">PERMA_0466</name>
</gene>
<keyword evidence="4" id="KW-1185">Reference proteome</keyword>
<evidence type="ECO:0000313" key="3">
    <source>
        <dbReference type="EMBL" id="ACO04640.1"/>
    </source>
</evidence>
<keyword evidence="1" id="KW-0408">Iron</keyword>
<dbReference type="SMART" id="SM00899">
    <property type="entry name" value="FeoA"/>
    <property type="match status" value="1"/>
</dbReference>
<accession>C0QU91</accession>
<dbReference type="AlphaFoldDB" id="C0QU91"/>